<dbReference type="InterPro" id="IPR015943">
    <property type="entry name" value="WD40/YVTN_repeat-like_dom_sf"/>
</dbReference>
<dbReference type="PANTHER" id="PTHR19856:SF0">
    <property type="entry name" value="WD REPEAT-CONTAINING PROTEIN 1"/>
    <property type="match status" value="1"/>
</dbReference>
<sequence>MLTLEKIFASLPKTERGKAIVLGGDPKGENFLYVNGNSVFIRSLKDPFTKCDVYTQHSTATGVAKYSPSGFYIASGDASGKVRIWDTTQAEHVLKNEFHVLGGAIRDLAWTSDNQRLIIVGEGREKFGVAILADSGASVGEIIGHSKAINSVDFKPQRPFRAVTASEDFVVCFYEGPPFKFKKQNDEHTNFVNVVRYAPSGELFASAGSTGRILLHEGKTSEYLGEIGDPAHKGGIYSLAFSPNSDRLLSVSGDKTARLWNVQDKSLIGEWSFGNTINDMQVSCLWCNDYVITVSLDGSLNFLDLANPGKPTEVIGGHSKPITALDRSADGRTLVTGSTDASLVIWDSASGRMRRVTGLAHKNQIQALAVDASGTVYSVAMDDTLQVSSSADAAVRADSPAPRKLDSQPVDASAAADLVAIACRQHLVLLRSPGAVVATVAASALTCCALSPDGATLAVGGADAKAPIRLLSTPQLAEIQSVAEHQAEVTALAYSPDGANLAAGFADRYVRVYSVANGYGLANTEEWCFHTARVNCLAWTHDSKYLATGSLDCSIIVWSLDSPRKRIVAKNAHPMSQITKLTWIDANHLVSTGQDSNIKVWNVSFD</sequence>
<dbReference type="SMART" id="SM00320">
    <property type="entry name" value="WD40"/>
    <property type="match status" value="11"/>
</dbReference>
<dbReference type="PRINTS" id="PR00320">
    <property type="entry name" value="GPROTEINBRPT"/>
</dbReference>
<dbReference type="PROSITE" id="PS50294">
    <property type="entry name" value="WD_REPEATS_REGION"/>
    <property type="match status" value="5"/>
</dbReference>
<comment type="caution">
    <text evidence="6">The sequence shown here is derived from an EMBL/GenBank/DDBJ whole genome shotgun (WGS) entry which is preliminary data.</text>
</comment>
<evidence type="ECO:0000313" key="6">
    <source>
        <dbReference type="EMBL" id="PAA89696.1"/>
    </source>
</evidence>
<dbReference type="PROSITE" id="PS50082">
    <property type="entry name" value="WD_REPEATS_2"/>
    <property type="match status" value="6"/>
</dbReference>
<organism evidence="6 7">
    <name type="scientific">Macrostomum lignano</name>
    <dbReference type="NCBI Taxonomy" id="282301"/>
    <lineage>
        <taxon>Eukaryota</taxon>
        <taxon>Metazoa</taxon>
        <taxon>Spiralia</taxon>
        <taxon>Lophotrochozoa</taxon>
        <taxon>Platyhelminthes</taxon>
        <taxon>Rhabditophora</taxon>
        <taxon>Macrostomorpha</taxon>
        <taxon>Macrostomida</taxon>
        <taxon>Macrostomidae</taxon>
        <taxon>Macrostomum</taxon>
    </lineage>
</organism>
<dbReference type="PANTHER" id="PTHR19856">
    <property type="entry name" value="WD-REPEATCONTAINING PROTEIN WDR1"/>
    <property type="match status" value="1"/>
</dbReference>
<feature type="repeat" description="WD" evidence="5">
    <location>
        <begin position="530"/>
        <end position="568"/>
    </location>
</feature>
<evidence type="ECO:0000256" key="4">
    <source>
        <dbReference type="ARBA" id="ARBA00067845"/>
    </source>
</evidence>
<dbReference type="InterPro" id="IPR020472">
    <property type="entry name" value="WD40_PAC1"/>
</dbReference>
<dbReference type="Gene3D" id="2.130.10.10">
    <property type="entry name" value="YVTN repeat-like/Quinoprotein amine dehydrogenase"/>
    <property type="match status" value="2"/>
</dbReference>
<evidence type="ECO:0000256" key="5">
    <source>
        <dbReference type="PROSITE-ProRule" id="PRU00221"/>
    </source>
</evidence>
<proteinExistence type="inferred from homology"/>
<dbReference type="EMBL" id="NIVC01000142">
    <property type="protein sequence ID" value="PAA89696.1"/>
    <property type="molecule type" value="Genomic_DNA"/>
</dbReference>
<dbReference type="FunFam" id="2.130.10.10:FF:000102">
    <property type="entry name" value="Actin-interacting protein 1"/>
    <property type="match status" value="1"/>
</dbReference>
<reference evidence="6 7" key="1">
    <citation type="submission" date="2017-06" db="EMBL/GenBank/DDBJ databases">
        <title>A platform for efficient transgenesis in Macrostomum lignano, a flatworm model organism for stem cell research.</title>
        <authorList>
            <person name="Berezikov E."/>
        </authorList>
    </citation>
    <scope>NUCLEOTIDE SEQUENCE [LARGE SCALE GENOMIC DNA]</scope>
    <source>
        <strain evidence="6">DV1</strain>
        <tissue evidence="6">Whole organism</tissue>
    </source>
</reference>
<keyword evidence="7" id="KW-1185">Reference proteome</keyword>
<comment type="similarity">
    <text evidence="3">Belongs to the WD repeat AIP1 family.</text>
</comment>
<gene>
    <name evidence="6" type="ORF">BOX15_Mlig006413g1</name>
</gene>
<dbReference type="GO" id="GO:0045214">
    <property type="term" value="P:sarcomere organization"/>
    <property type="evidence" value="ECO:0007669"/>
    <property type="project" value="TreeGrafter"/>
</dbReference>
<dbReference type="GO" id="GO:0030864">
    <property type="term" value="C:cortical actin cytoskeleton"/>
    <property type="evidence" value="ECO:0007669"/>
    <property type="project" value="TreeGrafter"/>
</dbReference>
<dbReference type="InterPro" id="IPR011047">
    <property type="entry name" value="Quinoprotein_ADH-like_sf"/>
</dbReference>
<dbReference type="STRING" id="282301.A0A267GUK4"/>
<feature type="repeat" description="WD" evidence="5">
    <location>
        <begin position="315"/>
        <end position="356"/>
    </location>
</feature>
<protein>
    <recommendedName>
        <fullName evidence="4">Actin-interacting protein 1</fullName>
    </recommendedName>
</protein>
<dbReference type="CDD" id="cd00200">
    <property type="entry name" value="WD40"/>
    <property type="match status" value="2"/>
</dbReference>
<dbReference type="AlphaFoldDB" id="A0A267GUK4"/>
<evidence type="ECO:0000256" key="1">
    <source>
        <dbReference type="ARBA" id="ARBA00022574"/>
    </source>
</evidence>
<dbReference type="OrthoDB" id="2306at2759"/>
<evidence type="ECO:0000313" key="7">
    <source>
        <dbReference type="Proteomes" id="UP000215902"/>
    </source>
</evidence>
<dbReference type="FunFam" id="2.130.10.10:FF:000167">
    <property type="entry name" value="Actin-interacting protein 1"/>
    <property type="match status" value="1"/>
</dbReference>
<dbReference type="InterPro" id="IPR019775">
    <property type="entry name" value="WD40_repeat_CS"/>
</dbReference>
<dbReference type="GO" id="GO:0030833">
    <property type="term" value="P:regulation of actin filament polymerization"/>
    <property type="evidence" value="ECO:0007669"/>
    <property type="project" value="UniProtKB-ARBA"/>
</dbReference>
<evidence type="ECO:0000256" key="3">
    <source>
        <dbReference type="ARBA" id="ARBA00038366"/>
    </source>
</evidence>
<dbReference type="PROSITE" id="PS00678">
    <property type="entry name" value="WD_REPEATS_1"/>
    <property type="match status" value="2"/>
</dbReference>
<dbReference type="Pfam" id="PF00400">
    <property type="entry name" value="WD40"/>
    <property type="match status" value="8"/>
</dbReference>
<dbReference type="SUPFAM" id="SSF50998">
    <property type="entry name" value="Quinoprotein alcohol dehydrogenase-like"/>
    <property type="match status" value="1"/>
</dbReference>
<evidence type="ECO:0000256" key="2">
    <source>
        <dbReference type="ARBA" id="ARBA00022737"/>
    </source>
</evidence>
<dbReference type="InterPro" id="IPR001680">
    <property type="entry name" value="WD40_rpt"/>
</dbReference>
<feature type="repeat" description="WD" evidence="5">
    <location>
        <begin position="482"/>
        <end position="523"/>
    </location>
</feature>
<name>A0A267GUK4_9PLAT</name>
<keyword evidence="1 5" id="KW-0853">WD repeat</keyword>
<dbReference type="GO" id="GO:0030042">
    <property type="term" value="P:actin filament depolymerization"/>
    <property type="evidence" value="ECO:0007669"/>
    <property type="project" value="TreeGrafter"/>
</dbReference>
<feature type="repeat" description="WD" evidence="5">
    <location>
        <begin position="585"/>
        <end position="606"/>
    </location>
</feature>
<dbReference type="Proteomes" id="UP000215902">
    <property type="component" value="Unassembled WGS sequence"/>
</dbReference>
<feature type="repeat" description="WD" evidence="5">
    <location>
        <begin position="54"/>
        <end position="95"/>
    </location>
</feature>
<feature type="repeat" description="WD" evidence="5">
    <location>
        <begin position="229"/>
        <end position="270"/>
    </location>
</feature>
<dbReference type="GO" id="GO:0030834">
    <property type="term" value="P:regulation of actin filament depolymerization"/>
    <property type="evidence" value="ECO:0007669"/>
    <property type="project" value="UniProtKB-ARBA"/>
</dbReference>
<dbReference type="GO" id="GO:0040011">
    <property type="term" value="P:locomotion"/>
    <property type="evidence" value="ECO:0007669"/>
    <property type="project" value="TreeGrafter"/>
</dbReference>
<dbReference type="GO" id="GO:0051015">
    <property type="term" value="F:actin filament binding"/>
    <property type="evidence" value="ECO:0007669"/>
    <property type="project" value="TreeGrafter"/>
</dbReference>
<keyword evidence="2" id="KW-0677">Repeat</keyword>
<accession>A0A267GUK4</accession>